<reference evidence="1 2" key="1">
    <citation type="journal article" date="2023" name="Plants (Basel)">
        <title>Bridging the Gap: Combining Genomics and Transcriptomics Approaches to Understand Stylosanthes scabra, an Orphan Legume from the Brazilian Caatinga.</title>
        <authorList>
            <person name="Ferreira-Neto J.R.C."/>
            <person name="da Silva M.D."/>
            <person name="Binneck E."/>
            <person name="de Melo N.F."/>
            <person name="da Silva R.H."/>
            <person name="de Melo A.L.T.M."/>
            <person name="Pandolfi V."/>
            <person name="Bustamante F.O."/>
            <person name="Brasileiro-Vidal A.C."/>
            <person name="Benko-Iseppon A.M."/>
        </authorList>
    </citation>
    <scope>NUCLEOTIDE SEQUENCE [LARGE SCALE GENOMIC DNA]</scope>
    <source>
        <tissue evidence="1">Leaves</tissue>
    </source>
</reference>
<evidence type="ECO:0000313" key="1">
    <source>
        <dbReference type="EMBL" id="MED6218128.1"/>
    </source>
</evidence>
<dbReference type="EMBL" id="JASCZI010271945">
    <property type="protein sequence ID" value="MED6218128.1"/>
    <property type="molecule type" value="Genomic_DNA"/>
</dbReference>
<name>A0ABU6Z9Z3_9FABA</name>
<evidence type="ECO:0000313" key="2">
    <source>
        <dbReference type="Proteomes" id="UP001341840"/>
    </source>
</evidence>
<accession>A0ABU6Z9Z3</accession>
<organism evidence="1 2">
    <name type="scientific">Stylosanthes scabra</name>
    <dbReference type="NCBI Taxonomy" id="79078"/>
    <lineage>
        <taxon>Eukaryota</taxon>
        <taxon>Viridiplantae</taxon>
        <taxon>Streptophyta</taxon>
        <taxon>Embryophyta</taxon>
        <taxon>Tracheophyta</taxon>
        <taxon>Spermatophyta</taxon>
        <taxon>Magnoliopsida</taxon>
        <taxon>eudicotyledons</taxon>
        <taxon>Gunneridae</taxon>
        <taxon>Pentapetalae</taxon>
        <taxon>rosids</taxon>
        <taxon>fabids</taxon>
        <taxon>Fabales</taxon>
        <taxon>Fabaceae</taxon>
        <taxon>Papilionoideae</taxon>
        <taxon>50 kb inversion clade</taxon>
        <taxon>dalbergioids sensu lato</taxon>
        <taxon>Dalbergieae</taxon>
        <taxon>Pterocarpus clade</taxon>
        <taxon>Stylosanthes</taxon>
    </lineage>
</organism>
<comment type="caution">
    <text evidence="1">The sequence shown here is derived from an EMBL/GenBank/DDBJ whole genome shotgun (WGS) entry which is preliminary data.</text>
</comment>
<sequence>MVNVGELEVGIGNRGQGCQVVVLGCLMARRKSRASIELGVQIVYDRGRMIGPRGSTNDGYPVLVPDRSGLAMITDRVWRFIRTENPWVGDSHSVYYQAFQVQVHAWKVGEVILKISKCLISLKIESSAVYYAELGMSRVVASILTNHVRVVTGWYWSVTVDEPADKPADGFTNEVVDEGGDVDGGILHPRYDS</sequence>
<keyword evidence="2" id="KW-1185">Reference proteome</keyword>
<protein>
    <submittedName>
        <fullName evidence="1">Uncharacterized protein</fullName>
    </submittedName>
</protein>
<gene>
    <name evidence="1" type="ORF">PIB30_024008</name>
</gene>
<dbReference type="Proteomes" id="UP001341840">
    <property type="component" value="Unassembled WGS sequence"/>
</dbReference>
<proteinExistence type="predicted"/>